<dbReference type="EMBL" id="CP035467">
    <property type="protein sequence ID" value="QCW83835.1"/>
    <property type="molecule type" value="Genomic_DNA"/>
</dbReference>
<feature type="transmembrane region" description="Helical" evidence="1">
    <location>
        <begin position="6"/>
        <end position="31"/>
    </location>
</feature>
<organism evidence="2 3">
    <name type="scientific">Methylotuvimicrobium buryatense</name>
    <name type="common">Methylomicrobium buryatense</name>
    <dbReference type="NCBI Taxonomy" id="95641"/>
    <lineage>
        <taxon>Bacteria</taxon>
        <taxon>Pseudomonadati</taxon>
        <taxon>Pseudomonadota</taxon>
        <taxon>Gammaproteobacteria</taxon>
        <taxon>Methylococcales</taxon>
        <taxon>Methylococcaceae</taxon>
        <taxon>Methylotuvimicrobium</taxon>
    </lineage>
</organism>
<keyword evidence="1" id="KW-1133">Transmembrane helix</keyword>
<accession>A0A4V1IK66</accession>
<sequence length="102" mass="11512">MTEGEGLSAFFVLLLLIIAGLFFGYAVYGYFSAAKKIRFYKDLLANVDQNELAGKQRDIRNKALEHQPGDNITPARKILCSAELKDKSLRAVNLFWMLAPSW</sequence>
<keyword evidence="3" id="KW-1185">Reference proteome</keyword>
<evidence type="ECO:0000313" key="3">
    <source>
        <dbReference type="Proteomes" id="UP000305881"/>
    </source>
</evidence>
<keyword evidence="1" id="KW-0472">Membrane</keyword>
<dbReference type="AlphaFoldDB" id="A0A4V1IK66"/>
<dbReference type="KEGG" id="mbur:EQU24_17485"/>
<evidence type="ECO:0000256" key="1">
    <source>
        <dbReference type="SAM" id="Phobius"/>
    </source>
</evidence>
<dbReference type="RefSeq" id="WP_017842331.1">
    <property type="nucleotide sequence ID" value="NZ_CP035467.1"/>
</dbReference>
<protein>
    <submittedName>
        <fullName evidence="2">Uncharacterized protein</fullName>
    </submittedName>
</protein>
<gene>
    <name evidence="2" type="ORF">EQU24_17485</name>
</gene>
<proteinExistence type="predicted"/>
<dbReference type="Proteomes" id="UP000305881">
    <property type="component" value="Chromosome"/>
</dbReference>
<keyword evidence="1" id="KW-0812">Transmembrane</keyword>
<name>A0A4V1IK66_METBY</name>
<reference evidence="3" key="1">
    <citation type="journal article" date="2019" name="J. Bacteriol.">
        <title>A Mutagenic Screen Identifies a TonB-Dependent Receptor Required for the Lanthanide Metal Switch in the Type I Methanotroph 'Methylotuvimicrobium buryatense' 5GB1C.</title>
        <authorList>
            <person name="Groom J.D."/>
            <person name="Ford S.M."/>
            <person name="Pesesky M.W."/>
            <person name="Lidstrom M.E."/>
        </authorList>
    </citation>
    <scope>NUCLEOTIDE SEQUENCE [LARGE SCALE GENOMIC DNA]</scope>
    <source>
        <strain evidence="3">5GB1C</strain>
    </source>
</reference>
<evidence type="ECO:0000313" key="2">
    <source>
        <dbReference type="EMBL" id="QCW83835.1"/>
    </source>
</evidence>